<feature type="transmembrane region" description="Helical" evidence="1">
    <location>
        <begin position="96"/>
        <end position="116"/>
    </location>
</feature>
<organism evidence="2 3">
    <name type="scientific">Flavobacterium cyanobacteriorum</name>
    <dbReference type="NCBI Taxonomy" id="2022802"/>
    <lineage>
        <taxon>Bacteria</taxon>
        <taxon>Pseudomonadati</taxon>
        <taxon>Bacteroidota</taxon>
        <taxon>Flavobacteriia</taxon>
        <taxon>Flavobacteriales</taxon>
        <taxon>Flavobacteriaceae</taxon>
        <taxon>Flavobacterium</taxon>
    </lineage>
</organism>
<keyword evidence="1" id="KW-0472">Membrane</keyword>
<dbReference type="Proteomes" id="UP000216605">
    <property type="component" value="Unassembled WGS sequence"/>
</dbReference>
<feature type="transmembrane region" description="Helical" evidence="1">
    <location>
        <begin position="140"/>
        <end position="158"/>
    </location>
</feature>
<evidence type="ECO:0000313" key="2">
    <source>
        <dbReference type="EMBL" id="OYQ34662.1"/>
    </source>
</evidence>
<keyword evidence="1" id="KW-1133">Transmembrane helix</keyword>
<dbReference type="Pfam" id="PF14093">
    <property type="entry name" value="DUF4271"/>
    <property type="match status" value="1"/>
</dbReference>
<reference evidence="2 3" key="1">
    <citation type="submission" date="2017-07" db="EMBL/GenBank/DDBJ databases">
        <title>Flavobacterium cyanobacteriorum sp. nov., isolated from cyanobacterial aggregates in a eutrophic lake.</title>
        <authorList>
            <person name="Cai H."/>
        </authorList>
    </citation>
    <scope>NUCLEOTIDE SEQUENCE [LARGE SCALE GENOMIC DNA]</scope>
    <source>
        <strain evidence="2 3">TH021</strain>
    </source>
</reference>
<dbReference type="RefSeq" id="WP_094415720.1">
    <property type="nucleotide sequence ID" value="NZ_NOXV01000292.1"/>
</dbReference>
<sequence length="221" mass="25864">MTDMAIQERIIGAKDWATLLFVLTFVLIAVNRAYFESRFAEFIKLAFSDKYIKIYKDSGNMLSSFTISLFVVQLISFSFLIQFLLSYFGILDKASWVSYVQIITLVGVFILSKYLIEKIIATSFNIEEFNEQFNLHKVNYRAYIGLILLPVNIILFYNEAPHPVVLYVIITLILTGSVVSYFFSLRLYQNLILGKLFYFILYLCALEIAPYYFMYHWFTKS</sequence>
<proteinExistence type="predicted"/>
<protein>
    <submittedName>
        <fullName evidence="2">DUF4271 domain-containing protein</fullName>
    </submittedName>
</protein>
<feature type="transmembrane region" description="Helical" evidence="1">
    <location>
        <begin position="16"/>
        <end position="35"/>
    </location>
</feature>
<keyword evidence="1" id="KW-0812">Transmembrane</keyword>
<keyword evidence="3" id="KW-1185">Reference proteome</keyword>
<dbReference type="AlphaFoldDB" id="A0A255YZM1"/>
<dbReference type="InterPro" id="IPR025367">
    <property type="entry name" value="DUF4271"/>
</dbReference>
<feature type="transmembrane region" description="Helical" evidence="1">
    <location>
        <begin position="196"/>
        <end position="218"/>
    </location>
</feature>
<feature type="transmembrane region" description="Helical" evidence="1">
    <location>
        <begin position="164"/>
        <end position="184"/>
    </location>
</feature>
<accession>A0A255YZM1</accession>
<dbReference type="EMBL" id="NOXV01000292">
    <property type="protein sequence ID" value="OYQ34662.1"/>
    <property type="molecule type" value="Genomic_DNA"/>
</dbReference>
<gene>
    <name evidence="2" type="ORF">CHU92_11555</name>
</gene>
<evidence type="ECO:0000256" key="1">
    <source>
        <dbReference type="SAM" id="Phobius"/>
    </source>
</evidence>
<feature type="transmembrane region" description="Helical" evidence="1">
    <location>
        <begin position="65"/>
        <end position="90"/>
    </location>
</feature>
<evidence type="ECO:0000313" key="3">
    <source>
        <dbReference type="Proteomes" id="UP000216605"/>
    </source>
</evidence>
<name>A0A255YZM1_9FLAO</name>
<comment type="caution">
    <text evidence="2">The sequence shown here is derived from an EMBL/GenBank/DDBJ whole genome shotgun (WGS) entry which is preliminary data.</text>
</comment>
<dbReference type="OrthoDB" id="1438590at2"/>